<dbReference type="Proteomes" id="UP000682733">
    <property type="component" value="Unassembled WGS sequence"/>
</dbReference>
<sequence length="51" mass="5605">GASHLISHADDTFLQAQQKQSDEVLYMKRVIPAQPSALQVIYLEALVGPIN</sequence>
<dbReference type="Proteomes" id="UP000677228">
    <property type="component" value="Unassembled WGS sequence"/>
</dbReference>
<reference evidence="1" key="1">
    <citation type="submission" date="2021-02" db="EMBL/GenBank/DDBJ databases">
        <authorList>
            <person name="Nowell W R."/>
        </authorList>
    </citation>
    <scope>NUCLEOTIDE SEQUENCE</scope>
</reference>
<accession>A0A8S2FJL1</accession>
<feature type="non-terminal residue" evidence="1">
    <location>
        <position position="1"/>
    </location>
</feature>
<name>A0A8S2FJL1_9BILA</name>
<organism evidence="1 3">
    <name type="scientific">Didymodactylos carnosus</name>
    <dbReference type="NCBI Taxonomy" id="1234261"/>
    <lineage>
        <taxon>Eukaryota</taxon>
        <taxon>Metazoa</taxon>
        <taxon>Spiralia</taxon>
        <taxon>Gnathifera</taxon>
        <taxon>Rotifera</taxon>
        <taxon>Eurotatoria</taxon>
        <taxon>Bdelloidea</taxon>
        <taxon>Philodinida</taxon>
        <taxon>Philodinidae</taxon>
        <taxon>Didymodactylos</taxon>
    </lineage>
</organism>
<evidence type="ECO:0000313" key="3">
    <source>
        <dbReference type="Proteomes" id="UP000677228"/>
    </source>
</evidence>
<dbReference type="EMBL" id="CAJOBA010054439">
    <property type="protein sequence ID" value="CAF4274612.1"/>
    <property type="molecule type" value="Genomic_DNA"/>
</dbReference>
<proteinExistence type="predicted"/>
<dbReference type="EMBL" id="CAJNOK010032495">
    <property type="protein sequence ID" value="CAF1484580.1"/>
    <property type="molecule type" value="Genomic_DNA"/>
</dbReference>
<dbReference type="AlphaFoldDB" id="A0A8S2FJL1"/>
<gene>
    <name evidence="1" type="ORF">OVA965_LOCUS36219</name>
    <name evidence="2" type="ORF">TMI583_LOCUS37223</name>
</gene>
<protein>
    <submittedName>
        <fullName evidence="1">Uncharacterized protein</fullName>
    </submittedName>
</protein>
<evidence type="ECO:0000313" key="2">
    <source>
        <dbReference type="EMBL" id="CAF4274612.1"/>
    </source>
</evidence>
<comment type="caution">
    <text evidence="1">The sequence shown here is derived from an EMBL/GenBank/DDBJ whole genome shotgun (WGS) entry which is preliminary data.</text>
</comment>
<evidence type="ECO:0000313" key="1">
    <source>
        <dbReference type="EMBL" id="CAF1484580.1"/>
    </source>
</evidence>